<accession>A0ABY6B6L3</accession>
<keyword evidence="1" id="KW-0732">Signal</keyword>
<dbReference type="EMBL" id="CP104562">
    <property type="protein sequence ID" value="UXH79973.1"/>
    <property type="molecule type" value="Genomic_DNA"/>
</dbReference>
<dbReference type="Proteomes" id="UP001064933">
    <property type="component" value="Chromosome"/>
</dbReference>
<evidence type="ECO:0000313" key="2">
    <source>
        <dbReference type="EMBL" id="UXH79973.1"/>
    </source>
</evidence>
<dbReference type="InterPro" id="IPR026289">
    <property type="entry name" value="SBP_TakP-like"/>
</dbReference>
<dbReference type="PIRSF" id="PIRSF039026">
    <property type="entry name" value="SiaP"/>
    <property type="match status" value="1"/>
</dbReference>
<protein>
    <submittedName>
        <fullName evidence="2">TRAP transporter substrate-binding protein DctP</fullName>
    </submittedName>
</protein>
<dbReference type="PANTHER" id="PTHR33376:SF5">
    <property type="entry name" value="EXTRACYTOPLASMIC SOLUTE RECEPTOR PROTEIN"/>
    <property type="match status" value="1"/>
</dbReference>
<dbReference type="RefSeq" id="WP_261759791.1">
    <property type="nucleotide sequence ID" value="NZ_CP104562.2"/>
</dbReference>
<dbReference type="Gene3D" id="3.40.190.10">
    <property type="entry name" value="Periplasmic binding protein-like II"/>
    <property type="match status" value="1"/>
</dbReference>
<dbReference type="PROSITE" id="PS51318">
    <property type="entry name" value="TAT"/>
    <property type="match status" value="1"/>
</dbReference>
<dbReference type="PROSITE" id="PS51257">
    <property type="entry name" value="PROKAR_LIPOPROTEIN"/>
    <property type="match status" value="1"/>
</dbReference>
<reference evidence="2" key="1">
    <citation type="submission" date="2022-10" db="EMBL/GenBank/DDBJ databases">
        <title>Characterization and whole genome sequencing of a new Roseateles species, isolated from fresh water.</title>
        <authorList>
            <person name="Guliayeva D.Y."/>
            <person name="Akhremchuk A.E."/>
            <person name="Sikolenko M.A."/>
            <person name="Valentovich L.N."/>
            <person name="Sidarenka A.V."/>
        </authorList>
    </citation>
    <scope>NUCLEOTIDE SEQUENCE</scope>
    <source>
        <strain evidence="2">BIM B-1768</strain>
    </source>
</reference>
<dbReference type="InterPro" id="IPR018389">
    <property type="entry name" value="DctP_fam"/>
</dbReference>
<sequence length="388" mass="41502">MTVSSRRSWLGTALAATAAGVTGVGCAAHGVGARGAMPPASSPSALAPRASRVAGHGGAAPIHWRMATSWPTTLPLLHESAQDFCDLVKRSSGGRLMIELVDPSQHGQPTGLLQAVQRGEFDLAHTTAQYYAEQVPAIDFFTAIPFGLTPIEQQGWLTQGGGQMLFEQVLRSQAIVPLTAAHTDIQMGGWYRRPLRGPEDLRGLRVRIAGFPAQVMARLGAVPVSLPFSGIVPAFEAGRIDGADVVGPAIDTTLPLARFARFYLAPWHEPDVALHVFIHEPQFQRLPEDLREILRVAAQAAAMRSIARARDRNAVAWRSLRTQGIAISPLPPALAQALREATAAALDEVGRQHDDAGQVIASLRAYRARVADYSTAVELAVARVRSGD</sequence>
<name>A0ABY6B6L3_9BURK</name>
<dbReference type="PANTHER" id="PTHR33376">
    <property type="match status" value="1"/>
</dbReference>
<evidence type="ECO:0000313" key="3">
    <source>
        <dbReference type="Proteomes" id="UP001064933"/>
    </source>
</evidence>
<organism evidence="2 3">
    <name type="scientific">Roseateles amylovorans</name>
    <dbReference type="NCBI Taxonomy" id="2978473"/>
    <lineage>
        <taxon>Bacteria</taxon>
        <taxon>Pseudomonadati</taxon>
        <taxon>Pseudomonadota</taxon>
        <taxon>Betaproteobacteria</taxon>
        <taxon>Burkholderiales</taxon>
        <taxon>Sphaerotilaceae</taxon>
        <taxon>Roseateles</taxon>
    </lineage>
</organism>
<dbReference type="Gene3D" id="3.40.190.170">
    <property type="entry name" value="Bacterial extracellular solute-binding protein, family 7"/>
    <property type="match status" value="1"/>
</dbReference>
<keyword evidence="3" id="KW-1185">Reference proteome</keyword>
<proteinExistence type="predicted"/>
<dbReference type="InterPro" id="IPR038404">
    <property type="entry name" value="TRAP_DctP_sf"/>
</dbReference>
<dbReference type="NCBIfam" id="NF037995">
    <property type="entry name" value="TRAP_S1"/>
    <property type="match status" value="1"/>
</dbReference>
<dbReference type="InterPro" id="IPR006311">
    <property type="entry name" value="TAT_signal"/>
</dbReference>
<dbReference type="Pfam" id="PF03480">
    <property type="entry name" value="DctP"/>
    <property type="match status" value="1"/>
</dbReference>
<evidence type="ECO:0000256" key="1">
    <source>
        <dbReference type="ARBA" id="ARBA00022729"/>
    </source>
</evidence>
<gene>
    <name evidence="2" type="primary">dctP</name>
    <name evidence="2" type="ORF">N4261_08870</name>
</gene>